<dbReference type="Proteomes" id="UP000255549">
    <property type="component" value="Unassembled WGS sequence"/>
</dbReference>
<dbReference type="AlphaFoldDB" id="A0A380GAG7"/>
<dbReference type="PIRSF" id="PIRSF024865">
    <property type="entry name" value="UCP024865"/>
    <property type="match status" value="1"/>
</dbReference>
<dbReference type="OrthoDB" id="2411624at2"/>
<dbReference type="Pfam" id="PF12363">
    <property type="entry name" value="Phage_TAC_12"/>
    <property type="match status" value="1"/>
</dbReference>
<reference evidence="1 2" key="1">
    <citation type="submission" date="2018-06" db="EMBL/GenBank/DDBJ databases">
        <authorList>
            <consortium name="Pathogen Informatics"/>
            <person name="Doyle S."/>
        </authorList>
    </citation>
    <scope>NUCLEOTIDE SEQUENCE [LARGE SCALE GENOMIC DNA]</scope>
    <source>
        <strain evidence="2">NCTC 11048</strain>
    </source>
</reference>
<protein>
    <submittedName>
        <fullName evidence="1">Phage family protein</fullName>
    </submittedName>
</protein>
<organism evidence="1 2">
    <name type="scientific">Staphylococcus intermedius NCTC 11048</name>
    <dbReference type="NCBI Taxonomy" id="1141106"/>
    <lineage>
        <taxon>Bacteria</taxon>
        <taxon>Bacillati</taxon>
        <taxon>Bacillota</taxon>
        <taxon>Bacilli</taxon>
        <taxon>Bacillales</taxon>
        <taxon>Staphylococcaceae</taxon>
        <taxon>Staphylococcus</taxon>
        <taxon>Staphylococcus intermedius group</taxon>
    </lineage>
</organism>
<keyword evidence="2" id="KW-1185">Reference proteome</keyword>
<proteinExistence type="predicted"/>
<dbReference type="RefSeq" id="WP_096559837.1">
    <property type="nucleotide sequence ID" value="NZ_PPQH01000108.1"/>
</dbReference>
<evidence type="ECO:0000313" key="2">
    <source>
        <dbReference type="Proteomes" id="UP000255549"/>
    </source>
</evidence>
<gene>
    <name evidence="1" type="ORF">NCTC11048_02321</name>
</gene>
<name>A0A380GAG7_STAIN</name>
<accession>A0A380GAG7</accession>
<dbReference type="EMBL" id="UHDP01000003">
    <property type="protein sequence ID" value="SUM47248.1"/>
    <property type="molecule type" value="Genomic_DNA"/>
</dbReference>
<dbReference type="InterPro" id="IPR024410">
    <property type="entry name" value="Phage_TAC_12"/>
</dbReference>
<sequence>MTKNNVFQSEKFEPITELEFKDAKLKAKGTFMFDIQAEKYAKEDKDGNVGSGYHEILQGILNRKTIAIVQFWDCALAHLKQRPTKEEIQEVIQDVIEKEGTTLGLLQGAIQVLGESGFFKEEFKMFWFQMSQGPKMVKQEEKEGAANAAKYMKETYVTLTGKEPY</sequence>
<evidence type="ECO:0000313" key="1">
    <source>
        <dbReference type="EMBL" id="SUM47248.1"/>
    </source>
</evidence>